<dbReference type="SUPFAM" id="SSF56925">
    <property type="entry name" value="OMPA-like"/>
    <property type="match status" value="1"/>
</dbReference>
<keyword evidence="1 2" id="KW-0732">Signal</keyword>
<evidence type="ECO:0000313" key="4">
    <source>
        <dbReference type="EMBL" id="BBF79703.1"/>
    </source>
</evidence>
<dbReference type="OrthoDB" id="7173051at2"/>
<dbReference type="EMBL" id="AP018827">
    <property type="protein sequence ID" value="BBF79703.1"/>
    <property type="molecule type" value="Genomic_DNA"/>
</dbReference>
<organism evidence="4 5">
    <name type="scientific">Asticcacaulis excentricus</name>
    <dbReference type="NCBI Taxonomy" id="78587"/>
    <lineage>
        <taxon>Bacteria</taxon>
        <taxon>Pseudomonadati</taxon>
        <taxon>Pseudomonadota</taxon>
        <taxon>Alphaproteobacteria</taxon>
        <taxon>Caulobacterales</taxon>
        <taxon>Caulobacteraceae</taxon>
        <taxon>Asticcacaulis</taxon>
    </lineage>
</organism>
<dbReference type="InterPro" id="IPR011250">
    <property type="entry name" value="OMP/PagP_B-barrel"/>
</dbReference>
<accession>A0A3G9G3R6</accession>
<reference evidence="5" key="2">
    <citation type="journal article" date="2017" name="Plant Physiol. Biochem.">
        <title>Differential oxidative and antioxidative response of duckweed Lemna minor toward plant growth promoting/inhibiting bacteria.</title>
        <authorList>
            <person name="Ishizawa H."/>
            <person name="Kuroda M."/>
            <person name="Morikawa M."/>
            <person name="Ike M."/>
        </authorList>
    </citation>
    <scope>NUCLEOTIDE SEQUENCE [LARGE SCALE GENOMIC DNA]</scope>
    <source>
        <strain evidence="5">M6</strain>
    </source>
</reference>
<reference evidence="5" key="1">
    <citation type="journal article" date="2017" name="Biotechnol. Biofuels">
        <title>Evaluation of environmental bacterial communities as a factor affecting the growth of duckweed Lemna minor.</title>
        <authorList>
            <person name="Ishizawa H."/>
            <person name="Kuroda M."/>
            <person name="Morikawa M."/>
            <person name="Ike M."/>
        </authorList>
    </citation>
    <scope>NUCLEOTIDE SEQUENCE [LARGE SCALE GENOMIC DNA]</scope>
    <source>
        <strain evidence="5">M6</strain>
    </source>
</reference>
<sequence>MVKIVTILASATLLAAVAVSANAQEKGSTYLQAGAGVLDADGERFNVVQFVGGYNLNRNFAAEAELGLGVSEKRYQVGSVFVDAKIKRTAGVYLVGSLPVADNLDLLGRVGFAAVSIEAKSGNVSADEQEEGPAFGVGLRYLFKGGVHGVRGDLTRYKLDEADFDTLKVSYVRRF</sequence>
<dbReference type="Pfam" id="PF13505">
    <property type="entry name" value="OMP_b-brl"/>
    <property type="match status" value="1"/>
</dbReference>
<feature type="signal peptide" evidence="2">
    <location>
        <begin position="1"/>
        <end position="23"/>
    </location>
</feature>
<proteinExistence type="predicted"/>
<evidence type="ECO:0000259" key="3">
    <source>
        <dbReference type="Pfam" id="PF13505"/>
    </source>
</evidence>
<dbReference type="Gene3D" id="2.40.160.20">
    <property type="match status" value="1"/>
</dbReference>
<feature type="domain" description="Outer membrane protein beta-barrel" evidence="3">
    <location>
        <begin position="10"/>
        <end position="175"/>
    </location>
</feature>
<dbReference type="InterPro" id="IPR027385">
    <property type="entry name" value="Beta-barrel_OMP"/>
</dbReference>
<dbReference type="RefSeq" id="WP_126419696.1">
    <property type="nucleotide sequence ID" value="NZ_AP018827.1"/>
</dbReference>
<evidence type="ECO:0000313" key="5">
    <source>
        <dbReference type="Proteomes" id="UP000278756"/>
    </source>
</evidence>
<feature type="chain" id="PRO_5018292306" description="Outer membrane protein beta-barrel domain-containing protein" evidence="2">
    <location>
        <begin position="24"/>
        <end position="175"/>
    </location>
</feature>
<dbReference type="Proteomes" id="UP000278756">
    <property type="component" value="Chromosome 1"/>
</dbReference>
<dbReference type="AlphaFoldDB" id="A0A3G9G3R6"/>
<gene>
    <name evidence="4" type="ORF">EM6_0273</name>
</gene>
<protein>
    <recommendedName>
        <fullName evidence="3">Outer membrane protein beta-barrel domain-containing protein</fullName>
    </recommendedName>
</protein>
<name>A0A3G9G3R6_9CAUL</name>
<evidence type="ECO:0000256" key="2">
    <source>
        <dbReference type="SAM" id="SignalP"/>
    </source>
</evidence>
<evidence type="ECO:0000256" key="1">
    <source>
        <dbReference type="ARBA" id="ARBA00022729"/>
    </source>
</evidence>